<dbReference type="RefSeq" id="XP_039622031.1">
    <property type="nucleotide sequence ID" value="XM_039766097.1"/>
</dbReference>
<feature type="compositionally biased region" description="Polar residues" evidence="5">
    <location>
        <begin position="48"/>
        <end position="59"/>
    </location>
</feature>
<evidence type="ECO:0000256" key="3">
    <source>
        <dbReference type="ARBA" id="ARBA00038122"/>
    </source>
</evidence>
<reference evidence="6 7" key="1">
    <citation type="journal article" date="2021" name="Cell">
        <title>Tracing the genetic footprints of vertebrate landing in non-teleost ray-finned fishes.</title>
        <authorList>
            <person name="Bi X."/>
            <person name="Wang K."/>
            <person name="Yang L."/>
            <person name="Pan H."/>
            <person name="Jiang H."/>
            <person name="Wei Q."/>
            <person name="Fang M."/>
            <person name="Yu H."/>
            <person name="Zhu C."/>
            <person name="Cai Y."/>
            <person name="He Y."/>
            <person name="Gan X."/>
            <person name="Zeng H."/>
            <person name="Yu D."/>
            <person name="Zhu Y."/>
            <person name="Jiang H."/>
            <person name="Qiu Q."/>
            <person name="Yang H."/>
            <person name="Zhang Y.E."/>
            <person name="Wang W."/>
            <person name="Zhu M."/>
            <person name="He S."/>
            <person name="Zhang G."/>
        </authorList>
    </citation>
    <scope>NUCLEOTIDE SEQUENCE [LARGE SCALE GENOMIC DNA]</scope>
    <source>
        <strain evidence="6">Bchr_013</strain>
    </source>
</reference>
<evidence type="ECO:0000313" key="6">
    <source>
        <dbReference type="EMBL" id="KAG2463846.1"/>
    </source>
</evidence>
<dbReference type="PANTHER" id="PTHR14491">
    <property type="entry name" value="SOSONDOWAH, ISOFORM G"/>
    <property type="match status" value="1"/>
</dbReference>
<evidence type="ECO:0000256" key="1">
    <source>
        <dbReference type="ARBA" id="ARBA00022737"/>
    </source>
</evidence>
<dbReference type="PROSITE" id="PS50088">
    <property type="entry name" value="ANK_REPEAT"/>
    <property type="match status" value="1"/>
</dbReference>
<dbReference type="SMART" id="SM00248">
    <property type="entry name" value="ANK"/>
    <property type="match status" value="2"/>
</dbReference>
<protein>
    <submittedName>
        <fullName evidence="6">SWAHD protein</fullName>
    </submittedName>
</protein>
<feature type="non-terminal residue" evidence="6">
    <location>
        <position position="376"/>
    </location>
</feature>
<dbReference type="Proteomes" id="UP000886611">
    <property type="component" value="Unassembled WGS sequence"/>
</dbReference>
<dbReference type="InterPro" id="IPR036770">
    <property type="entry name" value="Ankyrin_rpt-contain_sf"/>
</dbReference>
<dbReference type="GeneID" id="120537278"/>
<evidence type="ECO:0000313" key="7">
    <source>
        <dbReference type="Proteomes" id="UP000886611"/>
    </source>
</evidence>
<sequence length="376" mass="41129">MDHLFSAEEKGDPSYSDEAFSIQESSDKIGPPKTQEGTDAARKEEPTTAPQASGSTQVPLRSKSLGGVSTSAPRSPRLSASPAPHSVRRQKLQRQQDVGDWGSSSEGTEKSSITPAMRKKYLKELLLSNGLSNGLGSLLSSTTTCSVSKDCDSDQWTSDENANRPFLALDPVEHAWMVSVVEANYDTIVEFLEEDPTLLTKRDFVSGFTAIHWLAKYGKHETLINLMRFAERKGVPVNINLKASGGLTPLHVAAMHGRDMVVKVLIGAYGADIEARDNSGRRPWQYLRAGCSYELKELMGALEAASPLGIAYHNVNNNGSARGAYSKRVARDVTETPEEPPQANSQQPWTAPLRRILNLGSLFSFRKIWNRAGSVR</sequence>
<dbReference type="InterPro" id="IPR002110">
    <property type="entry name" value="Ankyrin_rpt"/>
</dbReference>
<feature type="repeat" description="ANK" evidence="4">
    <location>
        <begin position="245"/>
        <end position="278"/>
    </location>
</feature>
<dbReference type="AlphaFoldDB" id="A0A8X8BRP4"/>
<name>A0A8X8BRP4_POLSE</name>
<keyword evidence="7" id="KW-1185">Reference proteome</keyword>
<keyword evidence="1" id="KW-0677">Repeat</keyword>
<feature type="compositionally biased region" description="Low complexity" evidence="5">
    <location>
        <begin position="71"/>
        <end position="84"/>
    </location>
</feature>
<dbReference type="Gene3D" id="1.25.40.20">
    <property type="entry name" value="Ankyrin repeat-containing domain"/>
    <property type="match status" value="1"/>
</dbReference>
<dbReference type="PROSITE" id="PS50297">
    <property type="entry name" value="ANK_REP_REGION"/>
    <property type="match status" value="1"/>
</dbReference>
<evidence type="ECO:0000256" key="2">
    <source>
        <dbReference type="ARBA" id="ARBA00023043"/>
    </source>
</evidence>
<feature type="region of interest" description="Disordered" evidence="5">
    <location>
        <begin position="327"/>
        <end position="349"/>
    </location>
</feature>
<dbReference type="RefSeq" id="XP_039622030.1">
    <property type="nucleotide sequence ID" value="XM_039766096.1"/>
</dbReference>
<organism evidence="6 7">
    <name type="scientific">Polypterus senegalus</name>
    <name type="common">Senegal bichir</name>
    <dbReference type="NCBI Taxonomy" id="55291"/>
    <lineage>
        <taxon>Eukaryota</taxon>
        <taxon>Metazoa</taxon>
        <taxon>Chordata</taxon>
        <taxon>Craniata</taxon>
        <taxon>Vertebrata</taxon>
        <taxon>Euteleostomi</taxon>
        <taxon>Actinopterygii</taxon>
        <taxon>Polypteriformes</taxon>
        <taxon>Polypteridae</taxon>
        <taxon>Polypterus</taxon>
    </lineage>
</organism>
<evidence type="ECO:0000256" key="5">
    <source>
        <dbReference type="SAM" id="MobiDB-lite"/>
    </source>
</evidence>
<keyword evidence="2 4" id="KW-0040">ANK repeat</keyword>
<feature type="non-terminal residue" evidence="6">
    <location>
        <position position="1"/>
    </location>
</feature>
<accession>A0A8X8BRP4</accession>
<comment type="caution">
    <text evidence="6">The sequence shown here is derived from an EMBL/GenBank/DDBJ whole genome shotgun (WGS) entry which is preliminary data.</text>
</comment>
<comment type="similarity">
    <text evidence="3">Belongs to the SOWAH family.</text>
</comment>
<evidence type="ECO:0000256" key="4">
    <source>
        <dbReference type="PROSITE-ProRule" id="PRU00023"/>
    </source>
</evidence>
<dbReference type="OrthoDB" id="60433at2759"/>
<dbReference type="SUPFAM" id="SSF48403">
    <property type="entry name" value="Ankyrin repeat"/>
    <property type="match status" value="1"/>
</dbReference>
<feature type="region of interest" description="Disordered" evidence="5">
    <location>
        <begin position="1"/>
        <end position="115"/>
    </location>
</feature>
<dbReference type="Pfam" id="PF12796">
    <property type="entry name" value="Ank_2"/>
    <property type="match status" value="1"/>
</dbReference>
<proteinExistence type="inferred from homology"/>
<gene>
    <name evidence="6" type="primary">Sowahd</name>
    <name evidence="6" type="ORF">GTO96_0002865</name>
</gene>
<feature type="compositionally biased region" description="Polar residues" evidence="5">
    <location>
        <begin position="102"/>
        <end position="114"/>
    </location>
</feature>
<dbReference type="EMBL" id="JAATIS010003638">
    <property type="protein sequence ID" value="KAG2463846.1"/>
    <property type="molecule type" value="Genomic_DNA"/>
</dbReference>
<dbReference type="PANTHER" id="PTHR14491:SF8">
    <property type="entry name" value="ANKYRIN REPEAT DOMAIN-CONTAINING PROTEIN SOWAHD"/>
    <property type="match status" value="1"/>
</dbReference>
<feature type="compositionally biased region" description="Basic and acidic residues" evidence="5">
    <location>
        <begin position="1"/>
        <end position="12"/>
    </location>
</feature>